<dbReference type="GO" id="GO:0003743">
    <property type="term" value="F:translation initiation factor activity"/>
    <property type="evidence" value="ECO:0007669"/>
    <property type="project" value="UniProtKB-KW"/>
</dbReference>
<comment type="subcellular location">
    <subcellularLocation>
        <location evidence="4">Mitochondrion</location>
    </subcellularLocation>
</comment>
<evidence type="ECO:0000313" key="7">
    <source>
        <dbReference type="EMBL" id="KAF4302982.1"/>
    </source>
</evidence>
<sequence>MADTEVQPPAGDERKPRKSVAFADGAQIVDSDGNVKDINGAGENNTAESHANEADKAVDEVTDMFSNLAKKKKKKSSKTKEGEEDAPAADGEFDPSALKKKKKKKKPVETDDFEAKLAEAGATGDKEEEEKEEEVQEGDMEKGTGIFAHDVTTPINYNLLLNRFFTMLHSHHPDLASSGGKSYKIPPPQCLREGNKKTIFANISEICKRMKRSDEHVTQFLFAELGTSGSVDGSRRLVIKGRFQQKQIENVLRRYIVEYVTCKTCRSPDTELNKGENRRQEKEAAAGLERSRCIFRGFSGYDFVRSGYMATTSWDPGYAYVAIKKHGGLRIGFAEEGGKLPLEPAAGTIWPVDSRRAKTHQMLHARPGPRPRRVEGRERISLPCQKRNARTAWRRETYGRDSGNTADVRRLVALWERISHNPEAAQSPSSHPVHTTMSAYPPPPGQQAQYFPPPPQDGQQPQFAPPPALQQQQQQQPQHQYYPPPPAQSLPANQQHFPPPPQPQHQQYDHQRASSYHGSPAPQQQHAQPPTPGYPPPQSGSPFPVEKATPPPQPGQIQHSHTFNSNTPAQMPGGAPAAGHFVGAGATQDDVGTFNGGSYRISHRDTNTILTVQLAMGCPLTARPGAMFAMSPTITLKGTVKFSLKKFVAGGELATSTYTGPGELLLAPPSMGDVTNIRLSGKEMWSVSKDGFLACTQGIVKEYKSQSLSKAMFSGEGLFVYKISGSGILWVTSLGAILRKDLQENEKYIVDNGHLVAWNCKYALERVASGGIISNMSSGEGLVCKFTGPGTIFIQTRNPSAFAQWIGAHGGAV</sequence>
<feature type="region of interest" description="Disordered" evidence="5">
    <location>
        <begin position="1"/>
        <end position="142"/>
    </location>
</feature>
<proteinExistence type="inferred from homology"/>
<dbReference type="InterPro" id="IPR036983">
    <property type="entry name" value="AIM24_sf"/>
</dbReference>
<dbReference type="FunFam" id="3.30.30.170:FF:000001">
    <property type="entry name" value="Eukaryotic translation initiation factor 2 subunit"/>
    <property type="match status" value="1"/>
</dbReference>
<accession>A0A8H4N4T3</accession>
<feature type="domain" description="Translation initiation factor IF2/IF5" evidence="6">
    <location>
        <begin position="180"/>
        <end position="289"/>
    </location>
</feature>
<dbReference type="GO" id="GO:0031369">
    <property type="term" value="F:translation initiation factor binding"/>
    <property type="evidence" value="ECO:0007669"/>
    <property type="project" value="TreeGrafter"/>
</dbReference>
<dbReference type="SUPFAM" id="SSF51219">
    <property type="entry name" value="TRAP-like"/>
    <property type="match status" value="1"/>
</dbReference>
<dbReference type="InterPro" id="IPR016189">
    <property type="entry name" value="Transl_init_fac_IF2/IF5_N"/>
</dbReference>
<feature type="compositionally biased region" description="Polar residues" evidence="5">
    <location>
        <begin position="424"/>
        <end position="438"/>
    </location>
</feature>
<feature type="compositionally biased region" description="Low complexity" evidence="5">
    <location>
        <begin position="568"/>
        <end position="579"/>
    </location>
</feature>
<dbReference type="PANTHER" id="PTHR23001:SF3">
    <property type="entry name" value="EUKARYOTIC TRANSLATION INITIATION FACTOR 2 SUBUNIT 2"/>
    <property type="match status" value="1"/>
</dbReference>
<dbReference type="AlphaFoldDB" id="A0A8H4N4T3"/>
<keyword evidence="2" id="KW-0396">Initiation factor</keyword>
<feature type="compositionally biased region" description="Pro residues" evidence="5">
    <location>
        <begin position="440"/>
        <end position="456"/>
    </location>
</feature>
<dbReference type="GO" id="GO:0001731">
    <property type="term" value="P:formation of translation preinitiation complex"/>
    <property type="evidence" value="ECO:0007669"/>
    <property type="project" value="TreeGrafter"/>
</dbReference>
<feature type="compositionally biased region" description="Polar residues" evidence="5">
    <location>
        <begin position="555"/>
        <end position="567"/>
    </location>
</feature>
<dbReference type="Proteomes" id="UP000572817">
    <property type="component" value="Unassembled WGS sequence"/>
</dbReference>
<dbReference type="OrthoDB" id="1705416at2759"/>
<dbReference type="Pfam" id="PF01987">
    <property type="entry name" value="AIM24"/>
    <property type="match status" value="1"/>
</dbReference>
<evidence type="ECO:0000256" key="3">
    <source>
        <dbReference type="ARBA" id="ARBA00022917"/>
    </source>
</evidence>
<dbReference type="SUPFAM" id="SSF100966">
    <property type="entry name" value="Translation initiation factor 2 beta, aIF2beta, N-terminal domain"/>
    <property type="match status" value="1"/>
</dbReference>
<dbReference type="NCBIfam" id="TIGR00266">
    <property type="entry name" value="TIGR00266 family protein"/>
    <property type="match status" value="1"/>
</dbReference>
<dbReference type="InterPro" id="IPR002735">
    <property type="entry name" value="Transl_init_fac_IF2/IF5_dom"/>
</dbReference>
<dbReference type="PANTHER" id="PTHR23001">
    <property type="entry name" value="EUKARYOTIC TRANSLATION INITIATION FACTOR"/>
    <property type="match status" value="1"/>
</dbReference>
<feature type="compositionally biased region" description="Pro residues" evidence="5">
    <location>
        <begin position="529"/>
        <end position="539"/>
    </location>
</feature>
<feature type="compositionally biased region" description="Acidic residues" evidence="5">
    <location>
        <begin position="82"/>
        <end position="93"/>
    </location>
</feature>
<comment type="caution">
    <text evidence="7">The sequence shown here is derived from an EMBL/GenBank/DDBJ whole genome shotgun (WGS) entry which is preliminary data.</text>
</comment>
<evidence type="ECO:0000256" key="1">
    <source>
        <dbReference type="ARBA" id="ARBA00010397"/>
    </source>
</evidence>
<reference evidence="7" key="1">
    <citation type="submission" date="2020-04" db="EMBL/GenBank/DDBJ databases">
        <title>Genome Assembly and Annotation of Botryosphaeria dothidea sdau 11-99, a Latent Pathogen of Apple Fruit Ring Rot in China.</title>
        <authorList>
            <person name="Yu C."/>
            <person name="Diao Y."/>
            <person name="Lu Q."/>
            <person name="Zhao J."/>
            <person name="Cui S."/>
            <person name="Peng C."/>
            <person name="He B."/>
            <person name="Liu H."/>
        </authorList>
    </citation>
    <scope>NUCLEOTIDE SEQUENCE [LARGE SCALE GENOMIC DNA]</scope>
    <source>
        <strain evidence="7">Sdau11-99</strain>
    </source>
</reference>
<gene>
    <name evidence="7" type="ORF">GTA08_BOTSDO08813</name>
</gene>
<keyword evidence="8" id="KW-1185">Reference proteome</keyword>
<dbReference type="Gene3D" id="3.30.30.170">
    <property type="match status" value="1"/>
</dbReference>
<protein>
    <recommendedName>
        <fullName evidence="4">Altered inheritance of mitochondria protein 24, mitochondrial</fullName>
    </recommendedName>
</protein>
<feature type="compositionally biased region" description="Basic and acidic residues" evidence="5">
    <location>
        <begin position="50"/>
        <end position="59"/>
    </location>
</feature>
<dbReference type="GO" id="GO:0005739">
    <property type="term" value="C:mitochondrion"/>
    <property type="evidence" value="ECO:0007669"/>
    <property type="project" value="UniProtKB-SubCell"/>
</dbReference>
<dbReference type="Pfam" id="PF01873">
    <property type="entry name" value="eIF-5_eIF-2B"/>
    <property type="match status" value="1"/>
</dbReference>
<evidence type="ECO:0000313" key="8">
    <source>
        <dbReference type="Proteomes" id="UP000572817"/>
    </source>
</evidence>
<dbReference type="GO" id="GO:0005850">
    <property type="term" value="C:eukaryotic translation initiation factor 2 complex"/>
    <property type="evidence" value="ECO:0007669"/>
    <property type="project" value="TreeGrafter"/>
</dbReference>
<dbReference type="Gene3D" id="3.60.160.10">
    <property type="entry name" value="Mitochondrial biogenesis AIM24"/>
    <property type="match status" value="1"/>
</dbReference>
<feature type="region of interest" description="Disordered" evidence="5">
    <location>
        <begin position="421"/>
        <end position="584"/>
    </location>
</feature>
<dbReference type="EMBL" id="WWBZ02000062">
    <property type="protein sequence ID" value="KAF4302982.1"/>
    <property type="molecule type" value="Genomic_DNA"/>
</dbReference>
<dbReference type="InterPro" id="IPR016031">
    <property type="entry name" value="Trp_RNA-bd_attenuator-like_dom"/>
</dbReference>
<name>A0A8H4N4T3_9PEZI</name>
<comment type="similarity">
    <text evidence="1">Belongs to the eIF-2-beta/eIF-5 family.</text>
</comment>
<feature type="compositionally biased region" description="Low complexity" evidence="5">
    <location>
        <begin position="469"/>
        <end position="481"/>
    </location>
</feature>
<keyword evidence="3" id="KW-0648">Protein biosynthesis</keyword>
<evidence type="ECO:0000256" key="2">
    <source>
        <dbReference type="ARBA" id="ARBA00022540"/>
    </source>
</evidence>
<organism evidence="7 8">
    <name type="scientific">Botryosphaeria dothidea</name>
    <dbReference type="NCBI Taxonomy" id="55169"/>
    <lineage>
        <taxon>Eukaryota</taxon>
        <taxon>Fungi</taxon>
        <taxon>Dikarya</taxon>
        <taxon>Ascomycota</taxon>
        <taxon>Pezizomycotina</taxon>
        <taxon>Dothideomycetes</taxon>
        <taxon>Dothideomycetes incertae sedis</taxon>
        <taxon>Botryosphaeriales</taxon>
        <taxon>Botryosphaeriaceae</taxon>
        <taxon>Botryosphaeria</taxon>
    </lineage>
</organism>
<dbReference type="InterPro" id="IPR045196">
    <property type="entry name" value="IF2/IF5"/>
</dbReference>
<comment type="similarity">
    <text evidence="4">Belongs to the AIM24 family.</text>
</comment>
<evidence type="ECO:0000256" key="5">
    <source>
        <dbReference type="SAM" id="MobiDB-lite"/>
    </source>
</evidence>
<feature type="compositionally biased region" description="Basic and acidic residues" evidence="5">
    <location>
        <begin position="107"/>
        <end position="117"/>
    </location>
</feature>
<evidence type="ECO:0000259" key="6">
    <source>
        <dbReference type="SMART" id="SM00653"/>
    </source>
</evidence>
<evidence type="ECO:0000256" key="4">
    <source>
        <dbReference type="RuleBase" id="RU363045"/>
    </source>
</evidence>
<keyword evidence="4" id="KW-0496">Mitochondrion</keyword>
<dbReference type="InterPro" id="IPR002838">
    <property type="entry name" value="AIM24"/>
</dbReference>
<dbReference type="SMART" id="SM00653">
    <property type="entry name" value="eIF2B_5"/>
    <property type="match status" value="1"/>
</dbReference>
<feature type="compositionally biased region" description="Acidic residues" evidence="5">
    <location>
        <begin position="126"/>
        <end position="138"/>
    </location>
</feature>
<dbReference type="GO" id="GO:0003729">
    <property type="term" value="F:mRNA binding"/>
    <property type="evidence" value="ECO:0007669"/>
    <property type="project" value="TreeGrafter"/>
</dbReference>